<proteinExistence type="predicted"/>
<dbReference type="Gene3D" id="1.25.40.20">
    <property type="entry name" value="Ankyrin repeat-containing domain"/>
    <property type="match status" value="1"/>
</dbReference>
<organism evidence="5">
    <name type="scientific">Hanusia phi</name>
    <dbReference type="NCBI Taxonomy" id="3032"/>
    <lineage>
        <taxon>Eukaryota</taxon>
        <taxon>Cryptophyceae</taxon>
        <taxon>Pyrenomonadales</taxon>
        <taxon>Geminigeraceae</taxon>
        <taxon>Hanusia</taxon>
    </lineage>
</organism>
<dbReference type="SUPFAM" id="SSF48403">
    <property type="entry name" value="Ankyrin repeat"/>
    <property type="match status" value="1"/>
</dbReference>
<feature type="repeat" description="ANK" evidence="3">
    <location>
        <begin position="170"/>
        <end position="202"/>
    </location>
</feature>
<keyword evidence="2 3" id="KW-0040">ANK repeat</keyword>
<dbReference type="EMBL" id="HBEO01005278">
    <property type="protein sequence ID" value="CAD8471697.1"/>
    <property type="molecule type" value="Transcribed_RNA"/>
</dbReference>
<evidence type="ECO:0000256" key="3">
    <source>
        <dbReference type="PROSITE-ProRule" id="PRU00023"/>
    </source>
</evidence>
<keyword evidence="1" id="KW-0677">Repeat</keyword>
<sequence length="272" mass="30508">MTVGSNCFIDWLRIQWHLTCLRVGRILRFYHLTTRELLSKLVDAMSKHRVAQAVGKLCPCLCPLRDNEIFRACESPNSVELVRTILRRDPKAVHALRSDDSTTPLHLAVILQDVDLVRMFISHKADVTSKDHDGQTPLHVAALTGNAEITGMLVEAAKELQQLVDEKTVKGYSAIYLACWRGHLEVAQLLHSKGAKLNQTDNEGRTMISRARDWNQTRVLEWLEQEREVIMTPPKSAALISASSDSRGERSESSLDFESGDAAGEDTLLIKK</sequence>
<dbReference type="InterPro" id="IPR036770">
    <property type="entry name" value="Ankyrin_rpt-contain_sf"/>
</dbReference>
<dbReference type="AlphaFoldDB" id="A0A7S0HBL6"/>
<feature type="repeat" description="ANK" evidence="3">
    <location>
        <begin position="133"/>
        <end position="165"/>
    </location>
</feature>
<evidence type="ECO:0000256" key="4">
    <source>
        <dbReference type="SAM" id="MobiDB-lite"/>
    </source>
</evidence>
<gene>
    <name evidence="5" type="ORF">HPHI1048_LOCUS3751</name>
</gene>
<feature type="repeat" description="ANK" evidence="3">
    <location>
        <begin position="100"/>
        <end position="132"/>
    </location>
</feature>
<dbReference type="InterPro" id="IPR002110">
    <property type="entry name" value="Ankyrin_rpt"/>
</dbReference>
<dbReference type="Pfam" id="PF12796">
    <property type="entry name" value="Ank_2"/>
    <property type="match status" value="1"/>
</dbReference>
<dbReference type="PROSITE" id="PS50088">
    <property type="entry name" value="ANK_REPEAT"/>
    <property type="match status" value="3"/>
</dbReference>
<accession>A0A7S0HBL6</accession>
<name>A0A7S0HBL6_9CRYP</name>
<dbReference type="PANTHER" id="PTHR24161">
    <property type="entry name" value="ANK_REP_REGION DOMAIN-CONTAINING PROTEIN-RELATED"/>
    <property type="match status" value="1"/>
</dbReference>
<reference evidence="5" key="1">
    <citation type="submission" date="2021-01" db="EMBL/GenBank/DDBJ databases">
        <authorList>
            <person name="Corre E."/>
            <person name="Pelletier E."/>
            <person name="Niang G."/>
            <person name="Scheremetjew M."/>
            <person name="Finn R."/>
            <person name="Kale V."/>
            <person name="Holt S."/>
            <person name="Cochrane G."/>
            <person name="Meng A."/>
            <person name="Brown T."/>
            <person name="Cohen L."/>
        </authorList>
    </citation>
    <scope>NUCLEOTIDE SEQUENCE</scope>
    <source>
        <strain evidence="5">CCMP325</strain>
    </source>
</reference>
<evidence type="ECO:0000256" key="2">
    <source>
        <dbReference type="ARBA" id="ARBA00023043"/>
    </source>
</evidence>
<dbReference type="PANTHER" id="PTHR24161:SF124">
    <property type="entry name" value="TRANSIENT RECEPTOR POTENTIAL CHANNEL PYREXIA"/>
    <property type="match status" value="1"/>
</dbReference>
<dbReference type="Pfam" id="PF00023">
    <property type="entry name" value="Ank"/>
    <property type="match status" value="1"/>
</dbReference>
<dbReference type="PRINTS" id="PR01415">
    <property type="entry name" value="ANKYRIN"/>
</dbReference>
<dbReference type="SMART" id="SM00248">
    <property type="entry name" value="ANK"/>
    <property type="match status" value="4"/>
</dbReference>
<feature type="region of interest" description="Disordered" evidence="4">
    <location>
        <begin position="235"/>
        <end position="272"/>
    </location>
</feature>
<evidence type="ECO:0000313" key="5">
    <source>
        <dbReference type="EMBL" id="CAD8471697.1"/>
    </source>
</evidence>
<evidence type="ECO:0000256" key="1">
    <source>
        <dbReference type="ARBA" id="ARBA00022737"/>
    </source>
</evidence>
<dbReference type="PROSITE" id="PS50297">
    <property type="entry name" value="ANK_REP_REGION"/>
    <property type="match status" value="3"/>
</dbReference>
<protein>
    <submittedName>
        <fullName evidence="5">Uncharacterized protein</fullName>
    </submittedName>
</protein>